<dbReference type="GO" id="GO:0016020">
    <property type="term" value="C:membrane"/>
    <property type="evidence" value="ECO:0007669"/>
    <property type="project" value="UniProtKB-SubCell"/>
</dbReference>
<evidence type="ECO:0000256" key="6">
    <source>
        <dbReference type="SAM" id="SignalP"/>
    </source>
</evidence>
<comment type="caution">
    <text evidence="9">The sequence shown here is derived from an EMBL/GenBank/DDBJ whole genome shotgun (WGS) entry which is preliminary data.</text>
</comment>
<name>A0A8B6G2A4_MYTGA</name>
<dbReference type="InterPro" id="IPR006202">
    <property type="entry name" value="Neur_chan_lig-bd"/>
</dbReference>
<feature type="transmembrane region" description="Helical" evidence="5">
    <location>
        <begin position="257"/>
        <end position="276"/>
    </location>
</feature>
<dbReference type="OrthoDB" id="5809364at2759"/>
<feature type="domain" description="Neurotransmitter-gated ion-channel transmembrane" evidence="8">
    <location>
        <begin position="233"/>
        <end position="321"/>
    </location>
</feature>
<protein>
    <submittedName>
        <fullName evidence="9">Uncharacterized protein</fullName>
    </submittedName>
</protein>
<dbReference type="CDD" id="cd19051">
    <property type="entry name" value="LGIC_TM_cation"/>
    <property type="match status" value="1"/>
</dbReference>
<dbReference type="Gene3D" id="2.70.170.10">
    <property type="entry name" value="Neurotransmitter-gated ion-channel ligand-binding domain"/>
    <property type="match status" value="1"/>
</dbReference>
<keyword evidence="3 5" id="KW-1133">Transmembrane helix</keyword>
<organism evidence="9 10">
    <name type="scientific">Mytilus galloprovincialis</name>
    <name type="common">Mediterranean mussel</name>
    <dbReference type="NCBI Taxonomy" id="29158"/>
    <lineage>
        <taxon>Eukaryota</taxon>
        <taxon>Metazoa</taxon>
        <taxon>Spiralia</taxon>
        <taxon>Lophotrochozoa</taxon>
        <taxon>Mollusca</taxon>
        <taxon>Bivalvia</taxon>
        <taxon>Autobranchia</taxon>
        <taxon>Pteriomorphia</taxon>
        <taxon>Mytilida</taxon>
        <taxon>Mytiloidea</taxon>
        <taxon>Mytilidae</taxon>
        <taxon>Mytilinae</taxon>
        <taxon>Mytilus</taxon>
    </lineage>
</organism>
<dbReference type="InterPro" id="IPR038050">
    <property type="entry name" value="Neuro_actylchol_rec"/>
</dbReference>
<dbReference type="Pfam" id="PF02932">
    <property type="entry name" value="Neur_chan_memb"/>
    <property type="match status" value="1"/>
</dbReference>
<evidence type="ECO:0000256" key="1">
    <source>
        <dbReference type="ARBA" id="ARBA00004141"/>
    </source>
</evidence>
<dbReference type="AlphaFoldDB" id="A0A8B6G2A4"/>
<feature type="domain" description="Neurotransmitter-gated ion-channel ligand-binding" evidence="7">
    <location>
        <begin position="29"/>
        <end position="213"/>
    </location>
</feature>
<dbReference type="Proteomes" id="UP000596742">
    <property type="component" value="Unassembled WGS sequence"/>
</dbReference>
<evidence type="ECO:0000256" key="4">
    <source>
        <dbReference type="ARBA" id="ARBA00023136"/>
    </source>
</evidence>
<dbReference type="SUPFAM" id="SSF90112">
    <property type="entry name" value="Neurotransmitter-gated ion-channel transmembrane pore"/>
    <property type="match status" value="1"/>
</dbReference>
<sequence length="391" mass="43795">MELVFTLYVFIAVNFRIVISQSISQTKSLHSFLFTDYNKNVKPVLDQSTTVNFQMDFILLSINEFDTVEGTFSLVGVLNCSWTDESLVWTPSSYGGLSSINVPQSDIWVPDLFIINQAEKFTPFGKSVDIKLTVSHSGLVSWYPGDVMKVKCAPNLKNFPFDEQSCSIQFVVFGSSSTEVMFGISQTTVNTDFFSTNKEWRLDSSSLKLESTGRVTATLNISRAWLYFTVTVLIPIYVIGLLIPLVFLLPVETGERVSFSTSIFLSFTVVLTLVNSEIPSLSDPIPGIMIFIEVLTVLSGLTVVINVAILTYYFSTGEEVRFTCLKRFLCIFSTSNKIYDNETSNENAKLHKNDNIRKKDVVKRLNTVSLIGSYFVIIVLSVAFTTGTRFL</sequence>
<evidence type="ECO:0000259" key="7">
    <source>
        <dbReference type="Pfam" id="PF02931"/>
    </source>
</evidence>
<dbReference type="InterPro" id="IPR006029">
    <property type="entry name" value="Neurotrans-gated_channel_TM"/>
</dbReference>
<keyword evidence="4 5" id="KW-0472">Membrane</keyword>
<keyword evidence="10" id="KW-1185">Reference proteome</keyword>
<feature type="transmembrane region" description="Helical" evidence="5">
    <location>
        <begin position="288"/>
        <end position="314"/>
    </location>
</feature>
<feature type="transmembrane region" description="Helical" evidence="5">
    <location>
        <begin position="224"/>
        <end position="250"/>
    </location>
</feature>
<dbReference type="InterPro" id="IPR006201">
    <property type="entry name" value="Neur_channel"/>
</dbReference>
<keyword evidence="2 5" id="KW-0812">Transmembrane</keyword>
<evidence type="ECO:0000313" key="10">
    <source>
        <dbReference type="Proteomes" id="UP000596742"/>
    </source>
</evidence>
<dbReference type="FunFam" id="2.70.170.10:FF:000028">
    <property type="entry name" value="AcetylCholine Receptor"/>
    <property type="match status" value="1"/>
</dbReference>
<dbReference type="Pfam" id="PF02931">
    <property type="entry name" value="Neur_chan_LBD"/>
    <property type="match status" value="1"/>
</dbReference>
<dbReference type="InterPro" id="IPR036734">
    <property type="entry name" value="Neur_chan_lig-bd_sf"/>
</dbReference>
<reference evidence="9" key="1">
    <citation type="submission" date="2018-11" db="EMBL/GenBank/DDBJ databases">
        <authorList>
            <person name="Alioto T."/>
            <person name="Alioto T."/>
        </authorList>
    </citation>
    <scope>NUCLEOTIDE SEQUENCE</scope>
</reference>
<dbReference type="GO" id="GO:0005230">
    <property type="term" value="F:extracellular ligand-gated monoatomic ion channel activity"/>
    <property type="evidence" value="ECO:0007669"/>
    <property type="project" value="InterPro"/>
</dbReference>
<evidence type="ECO:0000256" key="2">
    <source>
        <dbReference type="ARBA" id="ARBA00022692"/>
    </source>
</evidence>
<proteinExistence type="predicted"/>
<dbReference type="PANTHER" id="PTHR18945">
    <property type="entry name" value="NEUROTRANSMITTER GATED ION CHANNEL"/>
    <property type="match status" value="1"/>
</dbReference>
<dbReference type="PRINTS" id="PR00252">
    <property type="entry name" value="NRIONCHANNEL"/>
</dbReference>
<feature type="transmembrane region" description="Helical" evidence="5">
    <location>
        <begin position="365"/>
        <end position="384"/>
    </location>
</feature>
<dbReference type="Gene3D" id="1.20.58.390">
    <property type="entry name" value="Neurotransmitter-gated ion-channel transmembrane domain"/>
    <property type="match status" value="1"/>
</dbReference>
<feature type="chain" id="PRO_5032373675" evidence="6">
    <location>
        <begin position="21"/>
        <end position="391"/>
    </location>
</feature>
<evidence type="ECO:0000256" key="3">
    <source>
        <dbReference type="ARBA" id="ARBA00022989"/>
    </source>
</evidence>
<evidence type="ECO:0000256" key="5">
    <source>
        <dbReference type="SAM" id="Phobius"/>
    </source>
</evidence>
<dbReference type="CDD" id="cd18989">
    <property type="entry name" value="LGIC_ECD_cation"/>
    <property type="match status" value="1"/>
</dbReference>
<evidence type="ECO:0000313" key="9">
    <source>
        <dbReference type="EMBL" id="VDI57657.1"/>
    </source>
</evidence>
<feature type="signal peptide" evidence="6">
    <location>
        <begin position="1"/>
        <end position="20"/>
    </location>
</feature>
<gene>
    <name evidence="9" type="ORF">MGAL_10B003112</name>
</gene>
<dbReference type="InterPro" id="IPR036719">
    <property type="entry name" value="Neuro-gated_channel_TM_sf"/>
</dbReference>
<comment type="subcellular location">
    <subcellularLocation>
        <location evidence="1">Membrane</location>
        <topology evidence="1">Multi-pass membrane protein</topology>
    </subcellularLocation>
</comment>
<dbReference type="SUPFAM" id="SSF63712">
    <property type="entry name" value="Nicotinic receptor ligand binding domain-like"/>
    <property type="match status" value="1"/>
</dbReference>
<evidence type="ECO:0000259" key="8">
    <source>
        <dbReference type="Pfam" id="PF02932"/>
    </source>
</evidence>
<dbReference type="EMBL" id="UYJE01007763">
    <property type="protein sequence ID" value="VDI57657.1"/>
    <property type="molecule type" value="Genomic_DNA"/>
</dbReference>
<keyword evidence="6" id="KW-0732">Signal</keyword>
<accession>A0A8B6G2A4</accession>
<dbReference type="GO" id="GO:0004888">
    <property type="term" value="F:transmembrane signaling receptor activity"/>
    <property type="evidence" value="ECO:0007669"/>
    <property type="project" value="InterPro"/>
</dbReference>